<protein>
    <recommendedName>
        <fullName evidence="3">DUF2642 domain-containing protein</fullName>
    </recommendedName>
</protein>
<comment type="caution">
    <text evidence="1">The sequence shown here is derived from an EMBL/GenBank/DDBJ whole genome shotgun (WGS) entry which is preliminary data.</text>
</comment>
<evidence type="ECO:0008006" key="3">
    <source>
        <dbReference type="Google" id="ProtNLM"/>
    </source>
</evidence>
<keyword evidence="2" id="KW-1185">Reference proteome</keyword>
<proteinExistence type="predicted"/>
<sequence>MAVENTANPLAPGTQLGALLMANAGRAIAITTAAGEMTGTLESCNSTYIRVADDEGTKYVLCSQIIAVSFPDPSSRQADSAE</sequence>
<dbReference type="EMBL" id="JBHSED010000040">
    <property type="protein sequence ID" value="MFC4305903.1"/>
    <property type="molecule type" value="Genomic_DNA"/>
</dbReference>
<organism evidence="1 2">
    <name type="scientific">Cohnella boryungensis</name>
    <dbReference type="NCBI Taxonomy" id="768479"/>
    <lineage>
        <taxon>Bacteria</taxon>
        <taxon>Bacillati</taxon>
        <taxon>Bacillota</taxon>
        <taxon>Bacilli</taxon>
        <taxon>Bacillales</taxon>
        <taxon>Paenibacillaceae</taxon>
        <taxon>Cohnella</taxon>
    </lineage>
</organism>
<reference evidence="2" key="1">
    <citation type="journal article" date="2019" name="Int. J. Syst. Evol. Microbiol.">
        <title>The Global Catalogue of Microorganisms (GCM) 10K type strain sequencing project: providing services to taxonomists for standard genome sequencing and annotation.</title>
        <authorList>
            <consortium name="The Broad Institute Genomics Platform"/>
            <consortium name="The Broad Institute Genome Sequencing Center for Infectious Disease"/>
            <person name="Wu L."/>
            <person name="Ma J."/>
        </authorList>
    </citation>
    <scope>NUCLEOTIDE SEQUENCE [LARGE SCALE GENOMIC DNA]</scope>
    <source>
        <strain evidence="2">CGMCC 4.1641</strain>
    </source>
</reference>
<evidence type="ECO:0000313" key="2">
    <source>
        <dbReference type="Proteomes" id="UP001595755"/>
    </source>
</evidence>
<accession>A0ABV8SGA5</accession>
<evidence type="ECO:0000313" key="1">
    <source>
        <dbReference type="EMBL" id="MFC4305903.1"/>
    </source>
</evidence>
<name>A0ABV8SGA5_9BACL</name>
<gene>
    <name evidence="1" type="ORF">ACFO1S_20945</name>
</gene>
<dbReference type="RefSeq" id="WP_204601465.1">
    <property type="nucleotide sequence ID" value="NZ_JBHSED010000040.1"/>
</dbReference>
<dbReference type="Proteomes" id="UP001595755">
    <property type="component" value="Unassembled WGS sequence"/>
</dbReference>